<dbReference type="EMBL" id="QPJC01000017">
    <property type="protein sequence ID" value="RCW39182.1"/>
    <property type="molecule type" value="Genomic_DNA"/>
</dbReference>
<sequence length="67" mass="7127">MGEVSMGTWVKVDDCPIHYTVCHDVIEFELGGWGSGVELVATEAGLTNLLQRGAEALTALRGEQHGA</sequence>
<proteinExistence type="predicted"/>
<accession>A0A368VDJ6</accession>
<gene>
    <name evidence="1" type="ORF">DFQ14_11718</name>
</gene>
<reference evidence="1 2" key="1">
    <citation type="submission" date="2018-07" db="EMBL/GenBank/DDBJ databases">
        <title>Genomic Encyclopedia of Type Strains, Phase III (KMG-III): the genomes of soil and plant-associated and newly described type strains.</title>
        <authorList>
            <person name="Whitman W."/>
        </authorList>
    </citation>
    <scope>NUCLEOTIDE SEQUENCE [LARGE SCALE GENOMIC DNA]</scope>
    <source>
        <strain evidence="1 2">CECT 8575</strain>
    </source>
</reference>
<evidence type="ECO:0000313" key="1">
    <source>
        <dbReference type="EMBL" id="RCW39182.1"/>
    </source>
</evidence>
<organism evidence="1 2">
    <name type="scientific">Halopolyspora algeriensis</name>
    <dbReference type="NCBI Taxonomy" id="1500506"/>
    <lineage>
        <taxon>Bacteria</taxon>
        <taxon>Bacillati</taxon>
        <taxon>Actinomycetota</taxon>
        <taxon>Actinomycetes</taxon>
        <taxon>Actinomycetes incertae sedis</taxon>
        <taxon>Halopolyspora</taxon>
    </lineage>
</organism>
<evidence type="ECO:0000313" key="2">
    <source>
        <dbReference type="Proteomes" id="UP000253495"/>
    </source>
</evidence>
<name>A0A368VDJ6_9ACTN</name>
<dbReference type="Proteomes" id="UP000253495">
    <property type="component" value="Unassembled WGS sequence"/>
</dbReference>
<protein>
    <submittedName>
        <fullName evidence="1">Uncharacterized protein</fullName>
    </submittedName>
</protein>
<comment type="caution">
    <text evidence="1">The sequence shown here is derived from an EMBL/GenBank/DDBJ whole genome shotgun (WGS) entry which is preliminary data.</text>
</comment>
<dbReference type="RefSeq" id="WP_246195784.1">
    <property type="nucleotide sequence ID" value="NZ_QPJC01000017.1"/>
</dbReference>
<keyword evidence="2" id="KW-1185">Reference proteome</keyword>
<dbReference type="AlphaFoldDB" id="A0A368VDJ6"/>